<gene>
    <name evidence="2" type="ORF">FPZ12_008190</name>
</gene>
<evidence type="ECO:0000313" key="2">
    <source>
        <dbReference type="EMBL" id="KAA9163994.1"/>
    </source>
</evidence>
<dbReference type="OrthoDB" id="7725610at2"/>
<comment type="caution">
    <text evidence="2">The sequence shown here is derived from an EMBL/GenBank/DDBJ whole genome shotgun (WGS) entry which is preliminary data.</text>
</comment>
<evidence type="ECO:0000313" key="3">
    <source>
        <dbReference type="Proteomes" id="UP000319769"/>
    </source>
</evidence>
<dbReference type="EMBL" id="VMNW02000008">
    <property type="protein sequence ID" value="KAA9163994.1"/>
    <property type="molecule type" value="Genomic_DNA"/>
</dbReference>
<dbReference type="Pfam" id="PF24696">
    <property type="entry name" value="UGSC"/>
    <property type="match status" value="1"/>
</dbReference>
<dbReference type="Proteomes" id="UP000319769">
    <property type="component" value="Unassembled WGS sequence"/>
</dbReference>
<protein>
    <recommendedName>
        <fullName evidence="1">UGSC-like domain-containing protein</fullName>
    </recommendedName>
</protein>
<evidence type="ECO:0000259" key="1">
    <source>
        <dbReference type="Pfam" id="PF24696"/>
    </source>
</evidence>
<dbReference type="InterPro" id="IPR057767">
    <property type="entry name" value="UGSC-like_dom"/>
</dbReference>
<sequence length="98" mass="10855">MAPRPRTVILDPVTMPAASESFFNPRPASMEGLRIAFVDNTKPNFDIFCDRVEELLLRDHGVAEVQRFRKPGRTVGVAPEIIKKIKTATDFAVTGLGD</sequence>
<reference evidence="2" key="1">
    <citation type="submission" date="2019-09" db="EMBL/GenBank/DDBJ databases">
        <authorList>
            <person name="Teo W.F.A."/>
            <person name="Duangmal K."/>
        </authorList>
    </citation>
    <scope>NUCLEOTIDE SEQUENCE [LARGE SCALE GENOMIC DNA]</scope>
    <source>
        <strain evidence="2">K81G1</strain>
    </source>
</reference>
<proteinExistence type="predicted"/>
<keyword evidence="3" id="KW-1185">Reference proteome</keyword>
<feature type="domain" description="UGSC-like" evidence="1">
    <location>
        <begin position="9"/>
        <end position="98"/>
    </location>
</feature>
<dbReference type="AlphaFoldDB" id="A0A5N0VEX9"/>
<accession>A0A5N0VEX9</accession>
<name>A0A5N0VEX9_9PSEU</name>
<organism evidence="2 3">
    <name type="scientific">Amycolatopsis acidicola</name>
    <dbReference type="NCBI Taxonomy" id="2596893"/>
    <lineage>
        <taxon>Bacteria</taxon>
        <taxon>Bacillati</taxon>
        <taxon>Actinomycetota</taxon>
        <taxon>Actinomycetes</taxon>
        <taxon>Pseudonocardiales</taxon>
        <taxon>Pseudonocardiaceae</taxon>
        <taxon>Amycolatopsis</taxon>
    </lineage>
</organism>